<sequence>MINITFPQVRDDWSLDVVNILAFLGEHNIIACSQQICMSWTCFLPRLIPAPQGLLAQRPKKLASEDETPVTGVWTGNNRPVLQYFGRMLHTDGSDLSPFTTRLLKIQWDSAIKDKSLKKRYPIRPRLFSPMNIIAVFSCAMTFGLAGWALALGDAVALTGILVMSFTTPLLCLGMCWTPRMVPRYRPTRGLVPPGTVVIKSSNGCFTVVECDEQIARLLYFHPEYIDYAVSSFTGRGLSGTVGGLTLVGSIVLFGNAVWALKAALAVTYTVLNLLYWVAAILPVRLSWHIDLTVSQPEIIEDHSFTQCLWTTIYHTKKIDWAREYVPKTEVWNQWLLEAENKVRLGVELESWDAFGALNSLLKERHKPE</sequence>
<accession>A0A177DAR6</accession>
<dbReference type="RefSeq" id="XP_018381701.1">
    <property type="nucleotide sequence ID" value="XM_018529948.1"/>
</dbReference>
<evidence type="ECO:0000256" key="1">
    <source>
        <dbReference type="SAM" id="Phobius"/>
    </source>
</evidence>
<feature type="transmembrane region" description="Helical" evidence="1">
    <location>
        <begin position="242"/>
        <end position="261"/>
    </location>
</feature>
<reference evidence="2 3" key="1">
    <citation type="submission" date="2016-05" db="EMBL/GenBank/DDBJ databases">
        <title>Comparative analysis of secretome profiles of manganese(II)-oxidizing ascomycete fungi.</title>
        <authorList>
            <consortium name="DOE Joint Genome Institute"/>
            <person name="Zeiner C.A."/>
            <person name="Purvine S.O."/>
            <person name="Zink E.M."/>
            <person name="Wu S."/>
            <person name="Pasa-Tolic L."/>
            <person name="Chaput D.L."/>
            <person name="Haridas S."/>
            <person name="Grigoriev I.V."/>
            <person name="Santelli C.M."/>
            <person name="Hansel C.M."/>
        </authorList>
    </citation>
    <scope>NUCLEOTIDE SEQUENCE [LARGE SCALE GENOMIC DNA]</scope>
    <source>
        <strain evidence="2 3">SRC1lrK2f</strain>
    </source>
</reference>
<proteinExistence type="predicted"/>
<feature type="transmembrane region" description="Helical" evidence="1">
    <location>
        <begin position="127"/>
        <end position="150"/>
    </location>
</feature>
<evidence type="ECO:0000313" key="2">
    <source>
        <dbReference type="EMBL" id="OAG16280.1"/>
    </source>
</evidence>
<feature type="transmembrane region" description="Helical" evidence="1">
    <location>
        <begin position="156"/>
        <end position="177"/>
    </location>
</feature>
<dbReference type="KEGG" id="aalt:CC77DRAFT_1098425"/>
<protein>
    <submittedName>
        <fullName evidence="2">Uncharacterized protein</fullName>
    </submittedName>
</protein>
<keyword evidence="1" id="KW-0812">Transmembrane</keyword>
<dbReference type="EMBL" id="KV441490">
    <property type="protein sequence ID" value="OAG16280.1"/>
    <property type="molecule type" value="Genomic_DNA"/>
</dbReference>
<dbReference type="Proteomes" id="UP000077248">
    <property type="component" value="Unassembled WGS sequence"/>
</dbReference>
<dbReference type="OMA" id="YMFCALT"/>
<dbReference type="AlphaFoldDB" id="A0A177DAR6"/>
<dbReference type="VEuPathDB" id="FungiDB:CC77DRAFT_1098425"/>
<feature type="transmembrane region" description="Helical" evidence="1">
    <location>
        <begin position="267"/>
        <end position="286"/>
    </location>
</feature>
<keyword evidence="1" id="KW-0472">Membrane</keyword>
<gene>
    <name evidence="2" type="ORF">CC77DRAFT_1098425</name>
</gene>
<evidence type="ECO:0000313" key="3">
    <source>
        <dbReference type="Proteomes" id="UP000077248"/>
    </source>
</evidence>
<organism evidence="2 3">
    <name type="scientific">Alternaria alternata</name>
    <name type="common">Alternaria rot fungus</name>
    <name type="synonym">Torula alternata</name>
    <dbReference type="NCBI Taxonomy" id="5599"/>
    <lineage>
        <taxon>Eukaryota</taxon>
        <taxon>Fungi</taxon>
        <taxon>Dikarya</taxon>
        <taxon>Ascomycota</taxon>
        <taxon>Pezizomycotina</taxon>
        <taxon>Dothideomycetes</taxon>
        <taxon>Pleosporomycetidae</taxon>
        <taxon>Pleosporales</taxon>
        <taxon>Pleosporineae</taxon>
        <taxon>Pleosporaceae</taxon>
        <taxon>Alternaria</taxon>
        <taxon>Alternaria sect. Alternaria</taxon>
        <taxon>Alternaria alternata complex</taxon>
    </lineage>
</organism>
<keyword evidence="3" id="KW-1185">Reference proteome</keyword>
<dbReference type="STRING" id="5599.A0A177DAR6"/>
<keyword evidence="1" id="KW-1133">Transmembrane helix</keyword>
<name>A0A177DAR6_ALTAL</name>
<dbReference type="GeneID" id="29115542"/>